<evidence type="ECO:0000313" key="1">
    <source>
        <dbReference type="EMBL" id="KKM95589.1"/>
    </source>
</evidence>
<protein>
    <submittedName>
        <fullName evidence="1">Uncharacterized protein</fullName>
    </submittedName>
</protein>
<dbReference type="AlphaFoldDB" id="A0A0F9LKK0"/>
<comment type="caution">
    <text evidence="1">The sequence shown here is derived from an EMBL/GenBank/DDBJ whole genome shotgun (WGS) entry which is preliminary data.</text>
</comment>
<organism evidence="1">
    <name type="scientific">marine sediment metagenome</name>
    <dbReference type="NCBI Taxonomy" id="412755"/>
    <lineage>
        <taxon>unclassified sequences</taxon>
        <taxon>metagenomes</taxon>
        <taxon>ecological metagenomes</taxon>
    </lineage>
</organism>
<dbReference type="EMBL" id="LAZR01005989">
    <property type="protein sequence ID" value="KKM95589.1"/>
    <property type="molecule type" value="Genomic_DNA"/>
</dbReference>
<accession>A0A0F9LKK0</accession>
<sequence>MPTSSDRPPTAYELALKHEIEYWPYACPVCGDKRRYGRRLAADPTTWGHARYHCANCVSIFSRDRGRMRHAIARFR</sequence>
<name>A0A0F9LKK0_9ZZZZ</name>
<gene>
    <name evidence="1" type="ORF">LCGC14_1186720</name>
</gene>
<reference evidence="1" key="1">
    <citation type="journal article" date="2015" name="Nature">
        <title>Complex archaea that bridge the gap between prokaryotes and eukaryotes.</title>
        <authorList>
            <person name="Spang A."/>
            <person name="Saw J.H."/>
            <person name="Jorgensen S.L."/>
            <person name="Zaremba-Niedzwiedzka K."/>
            <person name="Martijn J."/>
            <person name="Lind A.E."/>
            <person name="van Eijk R."/>
            <person name="Schleper C."/>
            <person name="Guy L."/>
            <person name="Ettema T.J."/>
        </authorList>
    </citation>
    <scope>NUCLEOTIDE SEQUENCE</scope>
</reference>
<proteinExistence type="predicted"/>